<dbReference type="AlphaFoldDB" id="A0A9D3X4K4"/>
<name>A0A9D3X4K4_9SAUR</name>
<reference evidence="2" key="1">
    <citation type="submission" date="2021-09" db="EMBL/GenBank/DDBJ databases">
        <title>The genome of Mauremys mutica provides insights into the evolution of semi-aquatic lifestyle.</title>
        <authorList>
            <person name="Gong S."/>
            <person name="Gao Y."/>
        </authorList>
    </citation>
    <scope>NUCLEOTIDE SEQUENCE</scope>
    <source>
        <strain evidence="2">MM-2020</strain>
        <tissue evidence="2">Muscle</tissue>
    </source>
</reference>
<feature type="region of interest" description="Disordered" evidence="1">
    <location>
        <begin position="35"/>
        <end position="65"/>
    </location>
</feature>
<gene>
    <name evidence="2" type="ORF">KIL84_008048</name>
</gene>
<dbReference type="EMBL" id="JAHDVG010000483">
    <property type="protein sequence ID" value="KAH1172430.1"/>
    <property type="molecule type" value="Genomic_DNA"/>
</dbReference>
<comment type="caution">
    <text evidence="2">The sequence shown here is derived from an EMBL/GenBank/DDBJ whole genome shotgun (WGS) entry which is preliminary data.</text>
</comment>
<keyword evidence="3" id="KW-1185">Reference proteome</keyword>
<sequence>MEMNPGVPVINCFVNEKCAMTHLPTFHKAHMPLSKSMQKAPPLSSTQQGPQPHAHQQEGLCFRRDSTKKLPSTIVQSPVNVAYKFTSTHSTPLRKASTISLCRAQR</sequence>
<proteinExistence type="predicted"/>
<evidence type="ECO:0000256" key="1">
    <source>
        <dbReference type="SAM" id="MobiDB-lite"/>
    </source>
</evidence>
<protein>
    <submittedName>
        <fullName evidence="2">Uncharacterized protein</fullName>
    </submittedName>
</protein>
<dbReference type="Proteomes" id="UP000827986">
    <property type="component" value="Unassembled WGS sequence"/>
</dbReference>
<accession>A0A9D3X4K4</accession>
<evidence type="ECO:0000313" key="3">
    <source>
        <dbReference type="Proteomes" id="UP000827986"/>
    </source>
</evidence>
<evidence type="ECO:0000313" key="2">
    <source>
        <dbReference type="EMBL" id="KAH1172430.1"/>
    </source>
</evidence>
<organism evidence="2 3">
    <name type="scientific">Mauremys mutica</name>
    <name type="common">yellowpond turtle</name>
    <dbReference type="NCBI Taxonomy" id="74926"/>
    <lineage>
        <taxon>Eukaryota</taxon>
        <taxon>Metazoa</taxon>
        <taxon>Chordata</taxon>
        <taxon>Craniata</taxon>
        <taxon>Vertebrata</taxon>
        <taxon>Euteleostomi</taxon>
        <taxon>Archelosauria</taxon>
        <taxon>Testudinata</taxon>
        <taxon>Testudines</taxon>
        <taxon>Cryptodira</taxon>
        <taxon>Durocryptodira</taxon>
        <taxon>Testudinoidea</taxon>
        <taxon>Geoemydidae</taxon>
        <taxon>Geoemydinae</taxon>
        <taxon>Mauremys</taxon>
    </lineage>
</organism>